<organism evidence="1 2">
    <name type="scientific">Fusarium solani subsp. cucurbitae</name>
    <name type="common">Neocosmosporum cucurbitae</name>
    <dbReference type="NCBI Taxonomy" id="2747967"/>
    <lineage>
        <taxon>Eukaryota</taxon>
        <taxon>Fungi</taxon>
        <taxon>Dikarya</taxon>
        <taxon>Ascomycota</taxon>
        <taxon>Pezizomycotina</taxon>
        <taxon>Sordariomycetes</taxon>
        <taxon>Hypocreomycetidae</taxon>
        <taxon>Hypocreales</taxon>
        <taxon>Nectriaceae</taxon>
        <taxon>Fusarium</taxon>
        <taxon>Fusarium solani species complex</taxon>
    </lineage>
</organism>
<protein>
    <submittedName>
        <fullName evidence="1">Uncharacterized protein</fullName>
    </submittedName>
</protein>
<name>A0ACD3ZE39_FUSSC</name>
<proteinExistence type="predicted"/>
<sequence>MKPSAIATALLSFVSTALASATTETSKVILPADFKPPQVFKNANLVHVISLEKNYVKEQINVLIENVASEPQTDYYVPFTADQLSRVGGFEVKDRKDASAGPFVAEAVEYDALSDVQYYRIQLPTPLKAGAQQTLGITFYYLKAYAPLPASIPQDESQFLTYDFSVYAPSSYPTLKQKTEIKAISSSIPDYTKLPGSGNVKEFPTKQGNKLTYGPFDEKPAGAISPAQVRFEFTKPVTHVAELNRDIEVSHWGGNIAFEEKYDLYHRGANLSTLFNRVKWAQSQFYNPTTHALKELRVPLQIGSVDAYFVDVIGNVSTSRFRSNRRESLLELKPRYPLFGGWKYPFTIGWNSDAANFLRRTATGGYVLKVPFLEGPKQAEGIEYEHINVKVLLPEGAENVKFYTNVPESAITSTSIDLTRTYLDTIGRTTVTIKARNLVDEFRDRQLIISYDAPLVSALRKPAVIFVSVLAVYITTWALGKLGRGVQGTGLNQVMARKHAPTVVTRSQMPRCPVEWVGEARSDGHPRQGPLPLLAWWWAWLSNLPIRTHLISTTASSQPKCASVLSPGPSTIITRRSSPPGVTTAITTTTITTPALLGPVTPVSPAGPTATAPGLAIAPAAPSPTRLATSQGWICEGVCMTSPCIPSPSSSPRSLQEKKEENLTWPSCLPKAGKTASQTNRALSIRSNKSKGGSASASNKRGFSFNSLRGQVQPELSRKLFKLIKSENNLINAHETAGRERISIATQLSEWGEHTCDDGISDISDKVGVVLSEMGEQEDAYAHSLDDSRAVLKAIRNTEKSVQPSREHKDKIADEIQRLKLKEPGSAKLPVLEQELVRAEAENLVAEAQLTNITRQKLKEAYAAEFTATIERAEKQIILAKHGRRLLELLDDSPVVPGDTRPAYEHSAQARQILNDCEDDLRDWRPEAESFSTPAQSRTPSITEKGKEPMVANDTPSPVQSEATPVRSEAAPVATTGTKSSVYAEVAG</sequence>
<accession>A0ACD3ZE39</accession>
<evidence type="ECO:0000313" key="2">
    <source>
        <dbReference type="Proteomes" id="UP000830768"/>
    </source>
</evidence>
<dbReference type="EMBL" id="CP090036">
    <property type="protein sequence ID" value="UPK99385.1"/>
    <property type="molecule type" value="Genomic_DNA"/>
</dbReference>
<reference evidence="1" key="1">
    <citation type="submission" date="2021-11" db="EMBL/GenBank/DDBJ databases">
        <title>Fusarium solani-melongenae Genome sequencing and assembly.</title>
        <authorList>
            <person name="Xie S."/>
            <person name="Huang L."/>
            <person name="Zhang X."/>
        </authorList>
    </citation>
    <scope>NUCLEOTIDE SEQUENCE</scope>
    <source>
        <strain evidence="1">CRI 24-3</strain>
    </source>
</reference>
<evidence type="ECO:0000313" key="1">
    <source>
        <dbReference type="EMBL" id="UPK99385.1"/>
    </source>
</evidence>
<gene>
    <name evidence="1" type="ORF">LCI18_010320</name>
</gene>
<dbReference type="Proteomes" id="UP000830768">
    <property type="component" value="Chromosome 8"/>
</dbReference>
<keyword evidence="2" id="KW-1185">Reference proteome</keyword>